<keyword evidence="2" id="KW-1185">Reference proteome</keyword>
<evidence type="ECO:0000313" key="2">
    <source>
        <dbReference type="Proteomes" id="UP001348817"/>
    </source>
</evidence>
<dbReference type="KEGG" id="fax:FUAX_53260"/>
<protein>
    <recommendedName>
        <fullName evidence="3">UBZ4-type domain-containing protein</fullName>
    </recommendedName>
</protein>
<accession>A0AAU9D2U3</accession>
<proteinExistence type="predicted"/>
<sequence length="49" mass="5734">MQSLLSQEKVTCPSCNLIMDMHVPDQMKKHLQEINIAEEMVKKSKRFSK</sequence>
<dbReference type="AlphaFoldDB" id="A0AAU9D2U3"/>
<dbReference type="EMBL" id="AP025322">
    <property type="protein sequence ID" value="BDD12894.1"/>
    <property type="molecule type" value="Genomic_DNA"/>
</dbReference>
<reference evidence="1 2" key="1">
    <citation type="submission" date="2021-12" db="EMBL/GenBank/DDBJ databases">
        <title>Genome sequencing of bacteria with rrn-lacking chromosome and rrn-plasmid.</title>
        <authorList>
            <person name="Anda M."/>
            <person name="Iwasaki W."/>
        </authorList>
    </citation>
    <scope>NUCLEOTIDE SEQUENCE [LARGE SCALE GENOMIC DNA]</scope>
    <source>
        <strain evidence="1 2">DSM 100852</strain>
        <plasmid evidence="1 2">pFA8</plasmid>
    </source>
</reference>
<name>A0AAU9D2U3_9BACT</name>
<evidence type="ECO:0000313" key="1">
    <source>
        <dbReference type="EMBL" id="BDD12894.1"/>
    </source>
</evidence>
<keyword evidence="1" id="KW-0614">Plasmid</keyword>
<organism evidence="1 2">
    <name type="scientific">Fulvitalea axinellae</name>
    <dbReference type="NCBI Taxonomy" id="1182444"/>
    <lineage>
        <taxon>Bacteria</taxon>
        <taxon>Pseudomonadati</taxon>
        <taxon>Bacteroidota</taxon>
        <taxon>Cytophagia</taxon>
        <taxon>Cytophagales</taxon>
        <taxon>Persicobacteraceae</taxon>
        <taxon>Fulvitalea</taxon>
    </lineage>
</organism>
<gene>
    <name evidence="1" type="ORF">FUAX_53260</name>
</gene>
<evidence type="ECO:0008006" key="3">
    <source>
        <dbReference type="Google" id="ProtNLM"/>
    </source>
</evidence>
<dbReference type="Proteomes" id="UP001348817">
    <property type="component" value="Plasmid pFA8"/>
</dbReference>
<geneLocation type="plasmid" evidence="1 2">
    <name>pFA8</name>
</geneLocation>